<sequence length="86" mass="9490">MNAIFKFLASTGRRIRSYIAKLVKPLVKNGRFTIKLTLSIPAFVKIEVGAEWNKNPAKAGQGASPPIKSPPRQAFFFIVMKKCAIA</sequence>
<dbReference type="Proteomes" id="UP000704467">
    <property type="component" value="Unassembled WGS sequence"/>
</dbReference>
<name>A0ABX1DV82_9HYPH</name>
<accession>A0ABX1DV82</accession>
<evidence type="ECO:0000313" key="2">
    <source>
        <dbReference type="Proteomes" id="UP000704467"/>
    </source>
</evidence>
<comment type="caution">
    <text evidence="1">The sequence shown here is derived from an EMBL/GenBank/DDBJ whole genome shotgun (WGS) entry which is preliminary data.</text>
</comment>
<dbReference type="EMBL" id="JAAVLN010000006">
    <property type="protein sequence ID" value="NKC05467.1"/>
    <property type="molecule type" value="Genomic_DNA"/>
</dbReference>
<reference evidence="1 2" key="1">
    <citation type="submission" date="2020-03" db="EMBL/GenBank/DDBJ databases">
        <title>Whole genome sequencing of clinical and environmental type strains of Ochrobactrum.</title>
        <authorList>
            <person name="Dharne M."/>
        </authorList>
    </citation>
    <scope>NUCLEOTIDE SEQUENCE [LARGE SCALE GENOMIC DNA]</scope>
    <source>
        <strain evidence="1 2">CIP 109452</strain>
    </source>
</reference>
<evidence type="ECO:0000313" key="1">
    <source>
        <dbReference type="EMBL" id="NKC05467.1"/>
    </source>
</evidence>
<protein>
    <submittedName>
        <fullName evidence="1">Uncharacterized protein</fullName>
    </submittedName>
</protein>
<gene>
    <name evidence="1" type="ORF">HED55_27220</name>
</gene>
<proteinExistence type="predicted"/>
<organism evidence="1 2">
    <name type="scientific">Brucella haematophila</name>
    <dbReference type="NCBI Taxonomy" id="419474"/>
    <lineage>
        <taxon>Bacteria</taxon>
        <taxon>Pseudomonadati</taxon>
        <taxon>Pseudomonadota</taxon>
        <taxon>Alphaproteobacteria</taxon>
        <taxon>Hyphomicrobiales</taxon>
        <taxon>Brucellaceae</taxon>
        <taxon>Brucella/Ochrobactrum group</taxon>
        <taxon>Brucella</taxon>
    </lineage>
</organism>
<keyword evidence="2" id="KW-1185">Reference proteome</keyword>